<dbReference type="PRINTS" id="PR00455">
    <property type="entry name" value="HTHTETR"/>
</dbReference>
<dbReference type="KEGG" id="reb:XU06_12250"/>
<dbReference type="PANTHER" id="PTHR30055">
    <property type="entry name" value="HTH-TYPE TRANSCRIPTIONAL REGULATOR RUTR"/>
    <property type="match status" value="1"/>
</dbReference>
<dbReference type="InterPro" id="IPR001647">
    <property type="entry name" value="HTH_TetR"/>
</dbReference>
<dbReference type="GeneID" id="93803552"/>
<proteinExistence type="predicted"/>
<evidence type="ECO:0000256" key="1">
    <source>
        <dbReference type="ARBA" id="ARBA00023125"/>
    </source>
</evidence>
<dbReference type="InterPro" id="IPR009057">
    <property type="entry name" value="Homeodomain-like_sf"/>
</dbReference>
<evidence type="ECO:0000259" key="3">
    <source>
        <dbReference type="PROSITE" id="PS50977"/>
    </source>
</evidence>
<evidence type="ECO:0000313" key="5">
    <source>
        <dbReference type="EMBL" id="MBH5142111.1"/>
    </source>
</evidence>
<dbReference type="Proteomes" id="UP000325576">
    <property type="component" value="Unassembled WGS sequence"/>
</dbReference>
<comment type="caution">
    <text evidence="5">The sequence shown here is derived from an EMBL/GenBank/DDBJ whole genome shotgun (WGS) entry which is preliminary data.</text>
</comment>
<organism evidence="5 7">
    <name type="scientific">Rhodococcus erythropolis</name>
    <name type="common">Arthrobacter picolinophilus</name>
    <dbReference type="NCBI Taxonomy" id="1833"/>
    <lineage>
        <taxon>Bacteria</taxon>
        <taxon>Bacillati</taxon>
        <taxon>Actinomycetota</taxon>
        <taxon>Actinomycetes</taxon>
        <taxon>Mycobacteriales</taxon>
        <taxon>Nocardiaceae</taxon>
        <taxon>Rhodococcus</taxon>
        <taxon>Rhodococcus erythropolis group</taxon>
    </lineage>
</organism>
<feature type="domain" description="HTH tetR-type" evidence="3">
    <location>
        <begin position="16"/>
        <end position="76"/>
    </location>
</feature>
<dbReference type="EMBL" id="JAECSB010000026">
    <property type="protein sequence ID" value="MBH5142111.1"/>
    <property type="molecule type" value="Genomic_DNA"/>
</dbReference>
<dbReference type="AlphaFoldDB" id="A0A0C2WEQ8"/>
<accession>A0A0C2WEQ8</accession>
<dbReference type="Gene3D" id="1.10.357.10">
    <property type="entry name" value="Tetracycline Repressor, domain 2"/>
    <property type="match status" value="1"/>
</dbReference>
<dbReference type="Proteomes" id="UP000627573">
    <property type="component" value="Unassembled WGS sequence"/>
</dbReference>
<dbReference type="InterPro" id="IPR050109">
    <property type="entry name" value="HTH-type_TetR-like_transc_reg"/>
</dbReference>
<keyword evidence="7" id="KW-1185">Reference proteome</keyword>
<dbReference type="PROSITE" id="PS50977">
    <property type="entry name" value="HTH_TETR_2"/>
    <property type="match status" value="1"/>
</dbReference>
<evidence type="ECO:0000313" key="4">
    <source>
        <dbReference type="EMBL" id="KAB2586776.1"/>
    </source>
</evidence>
<dbReference type="OrthoDB" id="3691941at2"/>
<feature type="DNA-binding region" description="H-T-H motif" evidence="2">
    <location>
        <begin position="39"/>
        <end position="58"/>
    </location>
</feature>
<evidence type="ECO:0000313" key="6">
    <source>
        <dbReference type="Proteomes" id="UP000325576"/>
    </source>
</evidence>
<sequence>MSIGAAEPRTRRMSAPERRALVLAAATRAFAKGGYSGTSTDAVAKEAGVSQPYVVRMFGTKADLFHAVFTRALDEIVRTFNDKLDTVTIDPSNPQFWAELGSAYGELVLDRDLLLVMLHGFATSTDDVAAVSRNAMSGIYTLLRERTGCTPEQARLFIANGMLINNLLAMMAPEHAEEDPALGELWGSVFSDSTAITLTGDESSSETDTVS</sequence>
<name>A0A0C2WEQ8_RHOER</name>
<reference evidence="4 6" key="1">
    <citation type="journal article" date="2017" name="Poromechanics V (2013)">
        <title>Genomic Characterization of the Arsenic-Tolerant Actinobacterium, &lt;i&gt;Rhodococcus erythropolis&lt;/i&gt; S43.</title>
        <authorList>
            <person name="Retamal-Morales G."/>
            <person name="Mehnert M."/>
            <person name="Schwabe R."/>
            <person name="Tischler D."/>
            <person name="Schloemann M."/>
            <person name="Levican G.J."/>
        </authorList>
    </citation>
    <scope>NUCLEOTIDE SEQUENCE [LARGE SCALE GENOMIC DNA]</scope>
    <source>
        <strain evidence="4 6">S43</strain>
    </source>
</reference>
<gene>
    <name evidence="4" type="ORF">BS297_03495</name>
    <name evidence="5" type="ORF">I3517_05725</name>
</gene>
<dbReference type="GO" id="GO:0003700">
    <property type="term" value="F:DNA-binding transcription factor activity"/>
    <property type="evidence" value="ECO:0007669"/>
    <property type="project" value="TreeGrafter"/>
</dbReference>
<dbReference type="GO" id="GO:0000976">
    <property type="term" value="F:transcription cis-regulatory region binding"/>
    <property type="evidence" value="ECO:0007669"/>
    <property type="project" value="TreeGrafter"/>
</dbReference>
<dbReference type="Pfam" id="PF00440">
    <property type="entry name" value="TetR_N"/>
    <property type="match status" value="1"/>
</dbReference>
<dbReference type="RefSeq" id="WP_021333000.1">
    <property type="nucleotide sequence ID" value="NZ_CP011295.1"/>
</dbReference>
<dbReference type="SUPFAM" id="SSF46689">
    <property type="entry name" value="Homeodomain-like"/>
    <property type="match status" value="1"/>
</dbReference>
<reference evidence="5 7" key="2">
    <citation type="submission" date="2020-12" db="EMBL/GenBank/DDBJ databases">
        <title>Draft genome sequence of furan degrading bacterial strain FUR100.</title>
        <authorList>
            <person name="Woiski C."/>
        </authorList>
    </citation>
    <scope>NUCLEOTIDE SEQUENCE [LARGE SCALE GENOMIC DNA]</scope>
    <source>
        <strain evidence="5 7">FUR100</strain>
    </source>
</reference>
<dbReference type="EMBL" id="MRBO01000129">
    <property type="protein sequence ID" value="KAB2586776.1"/>
    <property type="molecule type" value="Genomic_DNA"/>
</dbReference>
<dbReference type="PANTHER" id="PTHR30055:SF146">
    <property type="entry name" value="HTH-TYPE TRANSCRIPTIONAL DUAL REGULATOR CECR"/>
    <property type="match status" value="1"/>
</dbReference>
<keyword evidence="1 2" id="KW-0238">DNA-binding</keyword>
<protein>
    <submittedName>
        <fullName evidence="5">Helix-turn-helix transcriptional regulator</fullName>
    </submittedName>
    <submittedName>
        <fullName evidence="4">TetR family transcriptional regulator</fullName>
    </submittedName>
</protein>
<evidence type="ECO:0000256" key="2">
    <source>
        <dbReference type="PROSITE-ProRule" id="PRU00335"/>
    </source>
</evidence>
<evidence type="ECO:0000313" key="7">
    <source>
        <dbReference type="Proteomes" id="UP000627573"/>
    </source>
</evidence>